<evidence type="ECO:0000259" key="8">
    <source>
        <dbReference type="Pfam" id="PF14322"/>
    </source>
</evidence>
<dbReference type="Proteomes" id="UP001398556">
    <property type="component" value="Unassembled WGS sequence"/>
</dbReference>
<dbReference type="InterPro" id="IPR033985">
    <property type="entry name" value="SusD-like_N"/>
</dbReference>
<dbReference type="CDD" id="cd08977">
    <property type="entry name" value="SusD"/>
    <property type="match status" value="1"/>
</dbReference>
<keyword evidence="5" id="KW-0998">Cell outer membrane</keyword>
<name>A0ABU9HLE6_9FLAO</name>
<gene>
    <name evidence="9" type="ORF">AAEO59_07720</name>
</gene>
<dbReference type="Pfam" id="PF07980">
    <property type="entry name" value="SusD_RagB"/>
    <property type="match status" value="1"/>
</dbReference>
<evidence type="ECO:0000256" key="2">
    <source>
        <dbReference type="ARBA" id="ARBA00006275"/>
    </source>
</evidence>
<evidence type="ECO:0000256" key="4">
    <source>
        <dbReference type="ARBA" id="ARBA00023136"/>
    </source>
</evidence>
<sequence length="507" mass="57436">MQTKIKTIIAIFILLVSASSCDNYLDLRPENGIVRDEFWKTKEDIQAAVIGIYSSMLNSPPGVGDLPLSQYLFMYGELRGDMLLPGPNVEEDARDIMNANIIPSNELTSWAAFYRTINYCNTVIDLAPEVLNEDPTLTQTQLNHFLSEALAIRGYLYFTLARTFKNVPLKLNATLTDKDNYQIPVSTQSEVFAQVIKDLKLADEYAVEDYGNNASNKGRVTTYTINAMLADVYLWTESYQEAYDATKKVTDSGKFALIQTSASSWFNRVFAVGNSTESIFELQYTTSNLPPFYSIFLQRPQFKAGGLVMEEVYGIDFNDPINTKDIRGDYASLVGATGTIWKFIGLDNTDFKALQDSDTHWFVYRYADVLLMQAEALARLGDETQNEELGQAALDIISDIRLKRKALDLTEQNVSASSYNEIIDYILAERARELAFEGKRWYDILRIARANNYAHLDLLITLAVKTAPANQQQSIIAKLRDYNSHYLPINTYELYTNKALVQNPFYK</sequence>
<keyword evidence="10" id="KW-1185">Reference proteome</keyword>
<feature type="chain" id="PRO_5047063984" evidence="6">
    <location>
        <begin position="23"/>
        <end position="507"/>
    </location>
</feature>
<protein>
    <submittedName>
        <fullName evidence="9">RagB/SusD family nutrient uptake outer membrane protein</fullName>
    </submittedName>
</protein>
<dbReference type="PROSITE" id="PS51257">
    <property type="entry name" value="PROKAR_LIPOPROTEIN"/>
    <property type="match status" value="1"/>
</dbReference>
<proteinExistence type="inferred from homology"/>
<comment type="caution">
    <text evidence="9">The sequence shown here is derived from an EMBL/GenBank/DDBJ whole genome shotgun (WGS) entry which is preliminary data.</text>
</comment>
<dbReference type="Pfam" id="PF14322">
    <property type="entry name" value="SusD-like_3"/>
    <property type="match status" value="1"/>
</dbReference>
<evidence type="ECO:0000259" key="7">
    <source>
        <dbReference type="Pfam" id="PF07980"/>
    </source>
</evidence>
<accession>A0ABU9HLE6</accession>
<dbReference type="InterPro" id="IPR011990">
    <property type="entry name" value="TPR-like_helical_dom_sf"/>
</dbReference>
<evidence type="ECO:0000313" key="9">
    <source>
        <dbReference type="EMBL" id="MEL1240931.1"/>
    </source>
</evidence>
<evidence type="ECO:0000256" key="5">
    <source>
        <dbReference type="ARBA" id="ARBA00023237"/>
    </source>
</evidence>
<organism evidence="9 10">
    <name type="scientific">Flavobacterium flavipallidum</name>
    <dbReference type="NCBI Taxonomy" id="3139140"/>
    <lineage>
        <taxon>Bacteria</taxon>
        <taxon>Pseudomonadati</taxon>
        <taxon>Bacteroidota</taxon>
        <taxon>Flavobacteriia</taxon>
        <taxon>Flavobacteriales</taxon>
        <taxon>Flavobacteriaceae</taxon>
        <taxon>Flavobacterium</taxon>
    </lineage>
</organism>
<feature type="domain" description="SusD-like N-terminal" evidence="8">
    <location>
        <begin position="104"/>
        <end position="234"/>
    </location>
</feature>
<dbReference type="RefSeq" id="WP_341700158.1">
    <property type="nucleotide sequence ID" value="NZ_JBBYHU010000011.1"/>
</dbReference>
<dbReference type="Gene3D" id="1.25.40.390">
    <property type="match status" value="1"/>
</dbReference>
<dbReference type="SUPFAM" id="SSF48452">
    <property type="entry name" value="TPR-like"/>
    <property type="match status" value="1"/>
</dbReference>
<keyword evidence="3 6" id="KW-0732">Signal</keyword>
<comment type="similarity">
    <text evidence="2">Belongs to the SusD family.</text>
</comment>
<dbReference type="InterPro" id="IPR012944">
    <property type="entry name" value="SusD_RagB_dom"/>
</dbReference>
<comment type="subcellular location">
    <subcellularLocation>
        <location evidence="1">Cell outer membrane</location>
    </subcellularLocation>
</comment>
<evidence type="ECO:0000256" key="6">
    <source>
        <dbReference type="SAM" id="SignalP"/>
    </source>
</evidence>
<evidence type="ECO:0000256" key="3">
    <source>
        <dbReference type="ARBA" id="ARBA00022729"/>
    </source>
</evidence>
<keyword evidence="4" id="KW-0472">Membrane</keyword>
<feature type="domain" description="RagB/SusD" evidence="7">
    <location>
        <begin position="342"/>
        <end position="506"/>
    </location>
</feature>
<feature type="signal peptide" evidence="6">
    <location>
        <begin position="1"/>
        <end position="22"/>
    </location>
</feature>
<evidence type="ECO:0000313" key="10">
    <source>
        <dbReference type="Proteomes" id="UP001398556"/>
    </source>
</evidence>
<dbReference type="EMBL" id="JBBYHU010000011">
    <property type="protein sequence ID" value="MEL1240931.1"/>
    <property type="molecule type" value="Genomic_DNA"/>
</dbReference>
<reference evidence="9 10" key="1">
    <citation type="submission" date="2024-04" db="EMBL/GenBank/DDBJ databases">
        <title>Flavobacterium sp. DGU99 16S ribosomal RNA gene Genome sequencing and assembly.</title>
        <authorList>
            <person name="Park S."/>
        </authorList>
    </citation>
    <scope>NUCLEOTIDE SEQUENCE [LARGE SCALE GENOMIC DNA]</scope>
    <source>
        <strain evidence="9 10">DGU99</strain>
    </source>
</reference>
<evidence type="ECO:0000256" key="1">
    <source>
        <dbReference type="ARBA" id="ARBA00004442"/>
    </source>
</evidence>